<comment type="caution">
    <text evidence="1">The sequence shown here is derived from an EMBL/GenBank/DDBJ whole genome shotgun (WGS) entry which is preliminary data.</text>
</comment>
<gene>
    <name evidence="1" type="ORF">S12H4_14590</name>
</gene>
<reference evidence="1" key="1">
    <citation type="journal article" date="2014" name="Front. Microbiol.">
        <title>High frequency of phylogenetically diverse reductive dehalogenase-homologous genes in deep subseafloor sedimentary metagenomes.</title>
        <authorList>
            <person name="Kawai M."/>
            <person name="Futagami T."/>
            <person name="Toyoda A."/>
            <person name="Takaki Y."/>
            <person name="Nishi S."/>
            <person name="Hori S."/>
            <person name="Arai W."/>
            <person name="Tsubouchi T."/>
            <person name="Morono Y."/>
            <person name="Uchiyama I."/>
            <person name="Ito T."/>
            <person name="Fujiyama A."/>
            <person name="Inagaki F."/>
            <person name="Takami H."/>
        </authorList>
    </citation>
    <scope>NUCLEOTIDE SEQUENCE</scope>
    <source>
        <strain evidence="1">Expedition CK06-06</strain>
    </source>
</reference>
<evidence type="ECO:0000313" key="1">
    <source>
        <dbReference type="EMBL" id="GAI83028.1"/>
    </source>
</evidence>
<name>X1RQW2_9ZZZZ</name>
<sequence>SSGTTYVSNDIDISAYTDPSNGRVLVVDKAMISFSRATGGPIRATDIDAVIGERSMGAQALSETQTALVDLNNNAMFLKSNLYASNTVNDAGGAGVYGVMEQTDALNPAEFVSGFIIPTDKIHCGIDAGVAWTTELDVGFLFEVHTEKLSLRRIQELLVSLTAN</sequence>
<protein>
    <submittedName>
        <fullName evidence="1">Uncharacterized protein</fullName>
    </submittedName>
</protein>
<feature type="non-terminal residue" evidence="1">
    <location>
        <position position="1"/>
    </location>
</feature>
<organism evidence="1">
    <name type="scientific">marine sediment metagenome</name>
    <dbReference type="NCBI Taxonomy" id="412755"/>
    <lineage>
        <taxon>unclassified sequences</taxon>
        <taxon>metagenomes</taxon>
        <taxon>ecological metagenomes</taxon>
    </lineage>
</organism>
<dbReference type="EMBL" id="BARW01006959">
    <property type="protein sequence ID" value="GAI83028.1"/>
    <property type="molecule type" value="Genomic_DNA"/>
</dbReference>
<dbReference type="AlphaFoldDB" id="X1RQW2"/>
<accession>X1RQW2</accession>
<proteinExistence type="predicted"/>